<gene>
    <name evidence="2" type="ORF">B0I29_107136</name>
</gene>
<feature type="region of interest" description="Disordered" evidence="1">
    <location>
        <begin position="277"/>
        <end position="301"/>
    </location>
</feature>
<accession>A0A327ZH43</accession>
<organism evidence="2 3">
    <name type="scientific">Actinoplanes lutulentus</name>
    <dbReference type="NCBI Taxonomy" id="1287878"/>
    <lineage>
        <taxon>Bacteria</taxon>
        <taxon>Bacillati</taxon>
        <taxon>Actinomycetota</taxon>
        <taxon>Actinomycetes</taxon>
        <taxon>Micromonosporales</taxon>
        <taxon>Micromonosporaceae</taxon>
        <taxon>Actinoplanes</taxon>
    </lineage>
</organism>
<sequence length="301" mass="32348">MALPGPGRAAWHCPSRAAALPEPSWGVASPEPGRGIAQAGPGHCPGRAGALPGPGHDLACPSWAMTWHCPGHGITRATALARAAALTRATVLSGLRGCPGCGIARGVAARARFGWRRLVAARLAWRRLARFPHRQRDLGGFWLLDFAIVEAGDPGQGHFRREPRVPSGGTISTILAGCGRMAGRRHLSHRTVTEGERQARVPPLSARSWRILGVLAVFWPPQVSKIRRFPPFMTAVRDQGARGTLGVGMPRAAFPETCAFVVGRTAEPHKIRAVPRNESRLGARTRRRPAEWRNSAAGRGR</sequence>
<reference evidence="2 3" key="1">
    <citation type="submission" date="2018-06" db="EMBL/GenBank/DDBJ databases">
        <title>Genomic Encyclopedia of Type Strains, Phase III (KMG-III): the genomes of soil and plant-associated and newly described type strains.</title>
        <authorList>
            <person name="Whitman W."/>
        </authorList>
    </citation>
    <scope>NUCLEOTIDE SEQUENCE [LARGE SCALE GENOMIC DNA]</scope>
    <source>
        <strain evidence="2 3">CGMCC 4.7090</strain>
    </source>
</reference>
<proteinExistence type="predicted"/>
<comment type="caution">
    <text evidence="2">The sequence shown here is derived from an EMBL/GenBank/DDBJ whole genome shotgun (WGS) entry which is preliminary data.</text>
</comment>
<name>A0A327ZH43_9ACTN</name>
<dbReference type="EMBL" id="QLMJ01000007">
    <property type="protein sequence ID" value="RAK36874.1"/>
    <property type="molecule type" value="Genomic_DNA"/>
</dbReference>
<dbReference type="AlphaFoldDB" id="A0A327ZH43"/>
<evidence type="ECO:0000313" key="3">
    <source>
        <dbReference type="Proteomes" id="UP000249341"/>
    </source>
</evidence>
<evidence type="ECO:0000313" key="2">
    <source>
        <dbReference type="EMBL" id="RAK36874.1"/>
    </source>
</evidence>
<protein>
    <submittedName>
        <fullName evidence="2">Uncharacterized protein</fullName>
    </submittedName>
</protein>
<evidence type="ECO:0000256" key="1">
    <source>
        <dbReference type="SAM" id="MobiDB-lite"/>
    </source>
</evidence>
<keyword evidence="3" id="KW-1185">Reference proteome</keyword>
<dbReference type="Proteomes" id="UP000249341">
    <property type="component" value="Unassembled WGS sequence"/>
</dbReference>